<reference evidence="10" key="2">
    <citation type="submission" date="2025-08" db="UniProtKB">
        <authorList>
            <consortium name="RefSeq"/>
        </authorList>
    </citation>
    <scope>IDENTIFICATION</scope>
    <source>
        <tissue evidence="10">Leaf</tissue>
    </source>
</reference>
<dbReference type="SUPFAM" id="SSF52374">
    <property type="entry name" value="Nucleotidylyl transferase"/>
    <property type="match status" value="1"/>
</dbReference>
<keyword evidence="5 6" id="KW-0030">Aminoacyl-tRNA synthetase</keyword>
<feature type="domain" description="Glutamyl/glutaminyl-tRNA synthetase class Ib catalytic" evidence="8">
    <location>
        <begin position="32"/>
        <end position="314"/>
    </location>
</feature>
<comment type="similarity">
    <text evidence="6">Belongs to the class-I aminoacyl-tRNA synthetase family.</text>
</comment>
<dbReference type="PROSITE" id="PS00178">
    <property type="entry name" value="AA_TRNA_LIGASE_I"/>
    <property type="match status" value="1"/>
</dbReference>
<dbReference type="InterPro" id="IPR001412">
    <property type="entry name" value="aa-tRNA-synth_I_CS"/>
</dbReference>
<keyword evidence="1 6" id="KW-0436">Ligase</keyword>
<reference evidence="9" key="1">
    <citation type="journal article" date="2021" name="Nat. Commun.">
        <title>Genomic analyses provide insights into spinach domestication and the genetic basis of agronomic traits.</title>
        <authorList>
            <person name="Cai X."/>
            <person name="Sun X."/>
            <person name="Xu C."/>
            <person name="Sun H."/>
            <person name="Wang X."/>
            <person name="Ge C."/>
            <person name="Zhang Z."/>
            <person name="Wang Q."/>
            <person name="Fei Z."/>
            <person name="Jiao C."/>
            <person name="Wang Q."/>
        </authorList>
    </citation>
    <scope>NUCLEOTIDE SEQUENCE [LARGE SCALE GENOMIC DNA]</scope>
    <source>
        <strain evidence="9">cv. Varoflay</strain>
    </source>
</reference>
<gene>
    <name evidence="10" type="primary">LOC110776030</name>
</gene>
<keyword evidence="9" id="KW-1185">Reference proteome</keyword>
<name>A0A9R0HXF1_SPIOL</name>
<dbReference type="GO" id="GO:0009791">
    <property type="term" value="P:post-embryonic development"/>
    <property type="evidence" value="ECO:0007669"/>
    <property type="project" value="UniProtKB-ARBA"/>
</dbReference>
<keyword evidence="2 6" id="KW-0547">Nucleotide-binding</keyword>
<dbReference type="GO" id="GO:0004818">
    <property type="term" value="F:glutamate-tRNA ligase activity"/>
    <property type="evidence" value="ECO:0000318"/>
    <property type="project" value="GO_Central"/>
</dbReference>
<dbReference type="GO" id="GO:0048608">
    <property type="term" value="P:reproductive structure development"/>
    <property type="evidence" value="ECO:0007669"/>
    <property type="project" value="UniProtKB-ARBA"/>
</dbReference>
<keyword evidence="7" id="KW-0812">Transmembrane</keyword>
<dbReference type="GO" id="GO:0006424">
    <property type="term" value="P:glutamyl-tRNA aminoacylation"/>
    <property type="evidence" value="ECO:0000318"/>
    <property type="project" value="GO_Central"/>
</dbReference>
<evidence type="ECO:0000259" key="8">
    <source>
        <dbReference type="Pfam" id="PF00749"/>
    </source>
</evidence>
<dbReference type="GO" id="GO:0005829">
    <property type="term" value="C:cytosol"/>
    <property type="evidence" value="ECO:0000318"/>
    <property type="project" value="GO_Central"/>
</dbReference>
<evidence type="ECO:0000256" key="7">
    <source>
        <dbReference type="SAM" id="Phobius"/>
    </source>
</evidence>
<dbReference type="GO" id="GO:0005524">
    <property type="term" value="F:ATP binding"/>
    <property type="evidence" value="ECO:0007669"/>
    <property type="project" value="UniProtKB-KW"/>
</dbReference>
<dbReference type="RefSeq" id="XP_021838813.2">
    <property type="nucleotide sequence ID" value="XM_021983121.2"/>
</dbReference>
<evidence type="ECO:0000313" key="9">
    <source>
        <dbReference type="Proteomes" id="UP000813463"/>
    </source>
</evidence>
<proteinExistence type="inferred from homology"/>
<dbReference type="InterPro" id="IPR050132">
    <property type="entry name" value="Gln/Glu-tRNA_Ligase"/>
</dbReference>
<evidence type="ECO:0000256" key="3">
    <source>
        <dbReference type="ARBA" id="ARBA00022840"/>
    </source>
</evidence>
<dbReference type="InterPro" id="IPR020058">
    <property type="entry name" value="Glu/Gln-tRNA-synth_Ib_cat-dom"/>
</dbReference>
<evidence type="ECO:0000256" key="5">
    <source>
        <dbReference type="ARBA" id="ARBA00023146"/>
    </source>
</evidence>
<evidence type="ECO:0000256" key="2">
    <source>
        <dbReference type="ARBA" id="ARBA00022741"/>
    </source>
</evidence>
<evidence type="ECO:0000256" key="6">
    <source>
        <dbReference type="RuleBase" id="RU363037"/>
    </source>
</evidence>
<dbReference type="GO" id="GO:0017102">
    <property type="term" value="C:methionyl glutamyl tRNA synthetase complex"/>
    <property type="evidence" value="ECO:0000318"/>
    <property type="project" value="GO_Central"/>
</dbReference>
<evidence type="ECO:0000313" key="10">
    <source>
        <dbReference type="RefSeq" id="XP_021838813.2"/>
    </source>
</evidence>
<protein>
    <submittedName>
        <fullName evidence="10">Glutamate--tRNA ligase, cytoplasmic isoform X1</fullName>
    </submittedName>
</protein>
<dbReference type="GeneID" id="110776030"/>
<keyword evidence="7" id="KW-1133">Transmembrane helix</keyword>
<dbReference type="PANTHER" id="PTHR43097">
    <property type="entry name" value="GLUTAMINE-TRNA LIGASE"/>
    <property type="match status" value="1"/>
</dbReference>
<dbReference type="AlphaFoldDB" id="A0A9R0HXF1"/>
<keyword evidence="4 6" id="KW-0648">Protein biosynthesis</keyword>
<dbReference type="Gene3D" id="3.40.50.620">
    <property type="entry name" value="HUPs"/>
    <property type="match status" value="1"/>
</dbReference>
<organism evidence="9 10">
    <name type="scientific">Spinacia oleracea</name>
    <name type="common">Spinach</name>
    <dbReference type="NCBI Taxonomy" id="3562"/>
    <lineage>
        <taxon>Eukaryota</taxon>
        <taxon>Viridiplantae</taxon>
        <taxon>Streptophyta</taxon>
        <taxon>Embryophyta</taxon>
        <taxon>Tracheophyta</taxon>
        <taxon>Spermatophyta</taxon>
        <taxon>Magnoliopsida</taxon>
        <taxon>eudicotyledons</taxon>
        <taxon>Gunneridae</taxon>
        <taxon>Pentapetalae</taxon>
        <taxon>Caryophyllales</taxon>
        <taxon>Chenopodiaceae</taxon>
        <taxon>Chenopodioideae</taxon>
        <taxon>Anserineae</taxon>
        <taxon>Spinacia</taxon>
    </lineage>
</organism>
<dbReference type="InterPro" id="IPR000924">
    <property type="entry name" value="Glu/Gln-tRNA-synth"/>
</dbReference>
<dbReference type="Proteomes" id="UP000813463">
    <property type="component" value="Chromosome 2"/>
</dbReference>
<evidence type="ECO:0000256" key="1">
    <source>
        <dbReference type="ARBA" id="ARBA00022598"/>
    </source>
</evidence>
<evidence type="ECO:0000256" key="4">
    <source>
        <dbReference type="ARBA" id="ARBA00022917"/>
    </source>
</evidence>
<dbReference type="PRINTS" id="PR00987">
    <property type="entry name" value="TRNASYNTHGLU"/>
</dbReference>
<keyword evidence="3 6" id="KW-0067">ATP-binding</keyword>
<dbReference type="InterPro" id="IPR014729">
    <property type="entry name" value="Rossmann-like_a/b/a_fold"/>
</dbReference>
<sequence>MTINLPGDCNEITKTPSSKWPEIDLPNAEMGKVCLRFAPEPNGGLHLGHSKAVLLNKYFVDKYEGRLIVRMDDTNPTKESTEFVDGILKDLKSLGICYDTLTYTSNYFDQLKDMAERLISEGKAYVDDTPVDQMRFERDKGIESKCRNNNVSENLELWKEMIAGSDRGVMCCVRGKLDFQNKNKCLRDPVYYRCNPVLHHRVGSKYKLYPTYDFAGPFVDNTEGITHVLWSNEYSDRDDQYHLIQEDMGFKKVYFYEFSRLSMVYTLMSKRKHLWFVQNGRVDGWDDPRLPTIQGMVRRGLKIEALIQFILEQVLLVCFAQTFFFLFKSKHVRVLAT</sequence>
<keyword evidence="7" id="KW-0472">Membrane</keyword>
<dbReference type="Pfam" id="PF00749">
    <property type="entry name" value="tRNA-synt_1c"/>
    <property type="match status" value="1"/>
</dbReference>
<accession>A0A9R0HXF1</accession>
<feature type="transmembrane region" description="Helical" evidence="7">
    <location>
        <begin position="306"/>
        <end position="327"/>
    </location>
</feature>
<dbReference type="PANTHER" id="PTHR43097:SF5">
    <property type="entry name" value="GLUTAMATE--TRNA LIGASE"/>
    <property type="match status" value="1"/>
</dbReference>